<feature type="compositionally biased region" description="Polar residues" evidence="18">
    <location>
        <begin position="1"/>
        <end position="13"/>
    </location>
</feature>
<dbReference type="PROSITE" id="PS51843">
    <property type="entry name" value="NR_LBD"/>
    <property type="match status" value="1"/>
</dbReference>
<feature type="compositionally biased region" description="Polar residues" evidence="18">
    <location>
        <begin position="20"/>
        <end position="29"/>
    </location>
</feature>
<evidence type="ECO:0000256" key="10">
    <source>
        <dbReference type="ARBA" id="ARBA00023163"/>
    </source>
</evidence>
<evidence type="ECO:0000256" key="5">
    <source>
        <dbReference type="ARBA" id="ARBA00022771"/>
    </source>
</evidence>
<feature type="compositionally biased region" description="Low complexity" evidence="18">
    <location>
        <begin position="69"/>
        <end position="84"/>
    </location>
</feature>
<evidence type="ECO:0000259" key="19">
    <source>
        <dbReference type="PROSITE" id="PS51030"/>
    </source>
</evidence>
<comment type="function">
    <text evidence="14">Binds and transactivates the retinoic acid response elements that control expression of the retinoic acid receptor beta 2 and alcohol dehydrogenase 3 genes. Transactivates both the phenobarbital responsive element module of the human CYP2B6 gene and the CYP3A4 xenobiotic response element.</text>
</comment>
<dbReference type="Gene3D" id="3.30.50.10">
    <property type="entry name" value="Erythroid Transcription Factor GATA-1, subunit A"/>
    <property type="match status" value="1"/>
</dbReference>
<dbReference type="GO" id="GO:0000122">
    <property type="term" value="P:negative regulation of transcription by RNA polymerase II"/>
    <property type="evidence" value="ECO:0007669"/>
    <property type="project" value="TreeGrafter"/>
</dbReference>
<evidence type="ECO:0000256" key="16">
    <source>
        <dbReference type="ARBA" id="ARBA00043125"/>
    </source>
</evidence>
<dbReference type="SMART" id="SM00399">
    <property type="entry name" value="ZnF_C4"/>
    <property type="match status" value="1"/>
</dbReference>
<keyword evidence="8 17" id="KW-0238">DNA-binding</keyword>
<keyword evidence="5 17" id="KW-0863">Zinc-finger</keyword>
<keyword evidence="13 17" id="KW-0539">Nucleus</keyword>
<dbReference type="InterPro" id="IPR000536">
    <property type="entry name" value="Nucl_hrmn_rcpt_lig-bd"/>
</dbReference>
<gene>
    <name evidence="21" type="ORF">KIL84_005834</name>
</gene>
<evidence type="ECO:0000256" key="9">
    <source>
        <dbReference type="ARBA" id="ARBA00023159"/>
    </source>
</evidence>
<evidence type="ECO:0000256" key="7">
    <source>
        <dbReference type="ARBA" id="ARBA00023015"/>
    </source>
</evidence>
<evidence type="ECO:0000256" key="14">
    <source>
        <dbReference type="ARBA" id="ARBA00037362"/>
    </source>
</evidence>
<protein>
    <recommendedName>
        <fullName evidence="15">Nuclear receptor subfamily 1 group I member 3</fullName>
    </recommendedName>
    <alternativeName>
        <fullName evidence="16">Constitutive androstane receptor</fullName>
    </alternativeName>
</protein>
<evidence type="ECO:0000256" key="8">
    <source>
        <dbReference type="ARBA" id="ARBA00023125"/>
    </source>
</evidence>
<dbReference type="SUPFAM" id="SSF48508">
    <property type="entry name" value="Nuclear receptor ligand-binding domain"/>
    <property type="match status" value="1"/>
</dbReference>
<dbReference type="GO" id="GO:0000978">
    <property type="term" value="F:RNA polymerase II cis-regulatory region sequence-specific DNA binding"/>
    <property type="evidence" value="ECO:0007669"/>
    <property type="project" value="TreeGrafter"/>
</dbReference>
<dbReference type="GO" id="GO:0005634">
    <property type="term" value="C:nucleus"/>
    <property type="evidence" value="ECO:0007669"/>
    <property type="project" value="UniProtKB-SubCell"/>
</dbReference>
<accession>A0A9D3XDV5</accession>
<feature type="domain" description="Nuclear receptor" evidence="19">
    <location>
        <begin position="95"/>
        <end position="170"/>
    </location>
</feature>
<dbReference type="InterPro" id="IPR035500">
    <property type="entry name" value="NHR-like_dom_sf"/>
</dbReference>
<dbReference type="InterPro" id="IPR013088">
    <property type="entry name" value="Znf_NHR/GATA"/>
</dbReference>
<dbReference type="Pfam" id="PF00104">
    <property type="entry name" value="Hormone_recep"/>
    <property type="match status" value="1"/>
</dbReference>
<keyword evidence="4 17" id="KW-0479">Metal-binding</keyword>
<dbReference type="GO" id="GO:0008270">
    <property type="term" value="F:zinc ion binding"/>
    <property type="evidence" value="ECO:0007669"/>
    <property type="project" value="UniProtKB-KW"/>
</dbReference>
<evidence type="ECO:0000313" key="21">
    <source>
        <dbReference type="EMBL" id="KAH1179784.1"/>
    </source>
</evidence>
<dbReference type="GO" id="GO:0030154">
    <property type="term" value="P:cell differentiation"/>
    <property type="evidence" value="ECO:0007669"/>
    <property type="project" value="TreeGrafter"/>
</dbReference>
<dbReference type="GO" id="GO:0045944">
    <property type="term" value="P:positive regulation of transcription by RNA polymerase II"/>
    <property type="evidence" value="ECO:0007669"/>
    <property type="project" value="TreeGrafter"/>
</dbReference>
<keyword evidence="3" id="KW-0597">Phosphoprotein</keyword>
<evidence type="ECO:0000256" key="6">
    <source>
        <dbReference type="ARBA" id="ARBA00022833"/>
    </source>
</evidence>
<dbReference type="Proteomes" id="UP000827986">
    <property type="component" value="Unassembled WGS sequence"/>
</dbReference>
<keyword evidence="6 17" id="KW-0862">Zinc</keyword>
<reference evidence="21" key="1">
    <citation type="submission" date="2021-09" db="EMBL/GenBank/DDBJ databases">
        <title>The genome of Mauremys mutica provides insights into the evolution of semi-aquatic lifestyle.</title>
        <authorList>
            <person name="Gong S."/>
            <person name="Gao Y."/>
        </authorList>
    </citation>
    <scope>NUCLEOTIDE SEQUENCE</scope>
    <source>
        <strain evidence="21">MM-2020</strain>
        <tissue evidence="21">Muscle</tissue>
    </source>
</reference>
<dbReference type="PROSITE" id="PS51030">
    <property type="entry name" value="NUCLEAR_REC_DBD_2"/>
    <property type="match status" value="1"/>
</dbReference>
<dbReference type="InterPro" id="IPR001723">
    <property type="entry name" value="Nuclear_hrmn_rcpt"/>
</dbReference>
<evidence type="ECO:0000256" key="17">
    <source>
        <dbReference type="RuleBase" id="RU004334"/>
    </source>
</evidence>
<keyword evidence="7 17" id="KW-0805">Transcription regulation</keyword>
<keyword evidence="11 17" id="KW-0675">Receptor</keyword>
<dbReference type="SMART" id="SM00430">
    <property type="entry name" value="HOLI"/>
    <property type="match status" value="1"/>
</dbReference>
<dbReference type="PROSITE" id="PS00031">
    <property type="entry name" value="NUCLEAR_REC_DBD_1"/>
    <property type="match status" value="1"/>
</dbReference>
<dbReference type="CDD" id="cd07156">
    <property type="entry name" value="NR_DBD_VDR_like"/>
    <property type="match status" value="1"/>
</dbReference>
<evidence type="ECO:0000256" key="3">
    <source>
        <dbReference type="ARBA" id="ARBA00022553"/>
    </source>
</evidence>
<dbReference type="SUPFAM" id="SSF57716">
    <property type="entry name" value="Glucocorticoid receptor-like (DNA-binding domain)"/>
    <property type="match status" value="1"/>
</dbReference>
<keyword evidence="9" id="KW-0010">Activator</keyword>
<dbReference type="InterPro" id="IPR050234">
    <property type="entry name" value="Nuclear_hormone_rcpt_NR1"/>
</dbReference>
<dbReference type="EMBL" id="JAHDVG010000471">
    <property type="protein sequence ID" value="KAH1179784.1"/>
    <property type="molecule type" value="Genomic_DNA"/>
</dbReference>
<dbReference type="Pfam" id="PF00105">
    <property type="entry name" value="zf-C4"/>
    <property type="match status" value="1"/>
</dbReference>
<evidence type="ECO:0000256" key="12">
    <source>
        <dbReference type="ARBA" id="ARBA00023212"/>
    </source>
</evidence>
<organism evidence="21 22">
    <name type="scientific">Mauremys mutica</name>
    <name type="common">yellowpond turtle</name>
    <dbReference type="NCBI Taxonomy" id="74926"/>
    <lineage>
        <taxon>Eukaryota</taxon>
        <taxon>Metazoa</taxon>
        <taxon>Chordata</taxon>
        <taxon>Craniata</taxon>
        <taxon>Vertebrata</taxon>
        <taxon>Euteleostomi</taxon>
        <taxon>Archelosauria</taxon>
        <taxon>Testudinata</taxon>
        <taxon>Testudines</taxon>
        <taxon>Cryptodira</taxon>
        <taxon>Durocryptodira</taxon>
        <taxon>Testudinoidea</taxon>
        <taxon>Geoemydidae</taxon>
        <taxon>Geoemydinae</taxon>
        <taxon>Mauremys</taxon>
    </lineage>
</organism>
<evidence type="ECO:0000256" key="11">
    <source>
        <dbReference type="ARBA" id="ARBA00023170"/>
    </source>
</evidence>
<evidence type="ECO:0000256" key="18">
    <source>
        <dbReference type="SAM" id="MobiDB-lite"/>
    </source>
</evidence>
<dbReference type="FunFam" id="3.30.50.10:FF:000044">
    <property type="entry name" value="retinoic acid receptor beta isoform X4"/>
    <property type="match status" value="1"/>
</dbReference>
<dbReference type="PANTHER" id="PTHR24082">
    <property type="entry name" value="NUCLEAR HORMONE RECEPTOR"/>
    <property type="match status" value="1"/>
</dbReference>
<comment type="similarity">
    <text evidence="17">Belongs to the nuclear hormone receptor family.</text>
</comment>
<dbReference type="Gene3D" id="1.10.565.10">
    <property type="entry name" value="Retinoid X Receptor"/>
    <property type="match status" value="1"/>
</dbReference>
<dbReference type="GO" id="GO:0005856">
    <property type="term" value="C:cytoskeleton"/>
    <property type="evidence" value="ECO:0007669"/>
    <property type="project" value="UniProtKB-SubCell"/>
</dbReference>
<keyword evidence="2" id="KW-0963">Cytoplasm</keyword>
<evidence type="ECO:0000256" key="13">
    <source>
        <dbReference type="ARBA" id="ARBA00023242"/>
    </source>
</evidence>
<dbReference type="InterPro" id="IPR001628">
    <property type="entry name" value="Znf_hrmn_rcpt"/>
</dbReference>
<evidence type="ECO:0000259" key="20">
    <source>
        <dbReference type="PROSITE" id="PS51843"/>
    </source>
</evidence>
<keyword evidence="22" id="KW-1185">Reference proteome</keyword>
<evidence type="ECO:0000313" key="22">
    <source>
        <dbReference type="Proteomes" id="UP000827986"/>
    </source>
</evidence>
<feature type="domain" description="NR LBD" evidence="20">
    <location>
        <begin position="200"/>
        <end position="471"/>
    </location>
</feature>
<evidence type="ECO:0000256" key="15">
    <source>
        <dbReference type="ARBA" id="ARBA00040912"/>
    </source>
</evidence>
<dbReference type="PRINTS" id="PR00047">
    <property type="entry name" value="STROIDFINGER"/>
</dbReference>
<sequence length="471" mass="52398">MTGDSQTPLSQTARLGLALPQSSFPQGSVTGECPGDKQGRLLSPRTLSLPVGAWGPGAAMLSPSDRESSSSSSGSPSVLSLGAGSREDGEPEGEEKICAVCGDRATGYHFHVMTCEGCKGFFRRSISKSVCFTCPFTRNCTITKAKRRQCQACRLQKCLAVGMRKDMIMSEEALQMRRVLRKQKQQEREPAGEPAELTEEQEQLISILIEAHKRHFDSGFSQFVHCRPPVRLYIHSLSPQSPQEPRVPHVLQGLSQPEEGGPLAPLQSLPGDMLPDVFSMLPHFADLSTVLIQQVIKFAKEIPAFRSLPIDDQISLLKGATLEICQIQFNTVFNEETKAWECGQHCYTIQDGALAGFQQIYLEPLLKFHISLRKLRLHEAEYVLLLAIALFSPDHPGITQRHTVDQLQEKMALTLKSYIDQRHPLPEGRLLYAKLLLLLTELRTLKVENTRQILHIQDLTAMTPLLSEIIS</sequence>
<dbReference type="GO" id="GO:0004879">
    <property type="term" value="F:nuclear receptor activity"/>
    <property type="evidence" value="ECO:0007669"/>
    <property type="project" value="TreeGrafter"/>
</dbReference>
<dbReference type="PANTHER" id="PTHR24082:SF231">
    <property type="entry name" value="NUCLEAR RECEPTOR SUBFAMILY 1 GROUP I MEMBER 3"/>
    <property type="match status" value="1"/>
</dbReference>
<evidence type="ECO:0000256" key="1">
    <source>
        <dbReference type="ARBA" id="ARBA00004245"/>
    </source>
</evidence>
<keyword evidence="12" id="KW-0206">Cytoskeleton</keyword>
<dbReference type="AlphaFoldDB" id="A0A9D3XDV5"/>
<comment type="subcellular location">
    <subcellularLocation>
        <location evidence="1">Cytoplasm</location>
        <location evidence="1">Cytoskeleton</location>
    </subcellularLocation>
    <subcellularLocation>
        <location evidence="17">Nucleus</location>
    </subcellularLocation>
</comment>
<evidence type="ECO:0000256" key="2">
    <source>
        <dbReference type="ARBA" id="ARBA00022490"/>
    </source>
</evidence>
<keyword evidence="10 17" id="KW-0804">Transcription</keyword>
<comment type="caution">
    <text evidence="21">The sequence shown here is derived from an EMBL/GenBank/DDBJ whole genome shotgun (WGS) entry which is preliminary data.</text>
</comment>
<dbReference type="PRINTS" id="PR00398">
    <property type="entry name" value="STRDHORMONER"/>
</dbReference>
<feature type="region of interest" description="Disordered" evidence="18">
    <location>
        <begin position="1"/>
        <end position="91"/>
    </location>
</feature>
<evidence type="ECO:0000256" key="4">
    <source>
        <dbReference type="ARBA" id="ARBA00022723"/>
    </source>
</evidence>
<name>A0A9D3XDV5_9SAUR</name>
<proteinExistence type="inferred from homology"/>